<dbReference type="Pfam" id="PF03176">
    <property type="entry name" value="MMPL"/>
    <property type="match status" value="2"/>
</dbReference>
<feature type="transmembrane region" description="Helical" evidence="7">
    <location>
        <begin position="295"/>
        <end position="319"/>
    </location>
</feature>
<feature type="transmembrane region" description="Helical" evidence="7">
    <location>
        <begin position="402"/>
        <end position="422"/>
    </location>
</feature>
<name>A0A5C4TAS9_9BACL</name>
<evidence type="ECO:0000313" key="10">
    <source>
        <dbReference type="Proteomes" id="UP000307943"/>
    </source>
</evidence>
<comment type="similarity">
    <text evidence="2">Belongs to the resistance-nodulation-cell division (RND) (TC 2.A.6) family. MmpL subfamily.</text>
</comment>
<dbReference type="EMBL" id="VDCQ01000016">
    <property type="protein sequence ID" value="TNJ65776.1"/>
    <property type="molecule type" value="Genomic_DNA"/>
</dbReference>
<evidence type="ECO:0000256" key="5">
    <source>
        <dbReference type="ARBA" id="ARBA00022989"/>
    </source>
</evidence>
<evidence type="ECO:0000256" key="4">
    <source>
        <dbReference type="ARBA" id="ARBA00022692"/>
    </source>
</evidence>
<feature type="transmembrane region" description="Helical" evidence="7">
    <location>
        <begin position="197"/>
        <end position="215"/>
    </location>
</feature>
<keyword evidence="5 7" id="KW-1133">Transmembrane helix</keyword>
<dbReference type="PRINTS" id="PR00702">
    <property type="entry name" value="ACRIFLAVINRP"/>
</dbReference>
<evidence type="ECO:0000259" key="8">
    <source>
        <dbReference type="PROSITE" id="PS50156"/>
    </source>
</evidence>
<feature type="transmembrane region" description="Helical" evidence="7">
    <location>
        <begin position="559"/>
        <end position="577"/>
    </location>
</feature>
<dbReference type="PANTHER" id="PTHR33406">
    <property type="entry name" value="MEMBRANE PROTEIN MJ1562-RELATED"/>
    <property type="match status" value="1"/>
</dbReference>
<dbReference type="InterPro" id="IPR000731">
    <property type="entry name" value="SSD"/>
</dbReference>
<feature type="transmembrane region" description="Helical" evidence="7">
    <location>
        <begin position="663"/>
        <end position="684"/>
    </location>
</feature>
<comment type="caution">
    <text evidence="9">The sequence shown here is derived from an EMBL/GenBank/DDBJ whole genome shotgun (WGS) entry which is preliminary data.</text>
</comment>
<feature type="transmembrane region" description="Helical" evidence="7">
    <location>
        <begin position="222"/>
        <end position="242"/>
    </location>
</feature>
<protein>
    <submittedName>
        <fullName evidence="9">MMPL family transporter</fullName>
    </submittedName>
</protein>
<feature type="transmembrane region" description="Helical" evidence="7">
    <location>
        <begin position="331"/>
        <end position="354"/>
    </location>
</feature>
<evidence type="ECO:0000256" key="2">
    <source>
        <dbReference type="ARBA" id="ARBA00010157"/>
    </source>
</evidence>
<dbReference type="InterPro" id="IPR004869">
    <property type="entry name" value="MMPL_dom"/>
</dbReference>
<gene>
    <name evidence="9" type="ORF">FE784_13610</name>
</gene>
<organism evidence="9 10">
    <name type="scientific">Paenibacillus hemerocallicola</name>
    <dbReference type="NCBI Taxonomy" id="1172614"/>
    <lineage>
        <taxon>Bacteria</taxon>
        <taxon>Bacillati</taxon>
        <taxon>Bacillota</taxon>
        <taxon>Bacilli</taxon>
        <taxon>Bacillales</taxon>
        <taxon>Paenibacillaceae</taxon>
        <taxon>Paenibacillus</taxon>
    </lineage>
</organism>
<feature type="domain" description="SSD" evidence="8">
    <location>
        <begin position="579"/>
        <end position="715"/>
    </location>
</feature>
<keyword evidence="3" id="KW-1003">Cell membrane</keyword>
<accession>A0A5C4TAS9</accession>
<keyword evidence="6 7" id="KW-0472">Membrane</keyword>
<keyword evidence="10" id="KW-1185">Reference proteome</keyword>
<evidence type="ECO:0000256" key="7">
    <source>
        <dbReference type="SAM" id="Phobius"/>
    </source>
</evidence>
<evidence type="ECO:0000313" key="9">
    <source>
        <dbReference type="EMBL" id="TNJ65776.1"/>
    </source>
</evidence>
<dbReference type="GO" id="GO:0022857">
    <property type="term" value="F:transmembrane transporter activity"/>
    <property type="evidence" value="ECO:0007669"/>
    <property type="project" value="InterPro"/>
</dbReference>
<dbReference type="PROSITE" id="PS50156">
    <property type="entry name" value="SSD"/>
    <property type="match status" value="2"/>
</dbReference>
<dbReference type="SUPFAM" id="SSF82866">
    <property type="entry name" value="Multidrug efflux transporter AcrB transmembrane domain"/>
    <property type="match status" value="2"/>
</dbReference>
<evidence type="ECO:0000256" key="3">
    <source>
        <dbReference type="ARBA" id="ARBA00022475"/>
    </source>
</evidence>
<feature type="transmembrane region" description="Helical" evidence="7">
    <location>
        <begin position="620"/>
        <end position="642"/>
    </location>
</feature>
<dbReference type="AlphaFoldDB" id="A0A5C4TAS9"/>
<dbReference type="InterPro" id="IPR001036">
    <property type="entry name" value="Acrflvin-R"/>
</dbReference>
<dbReference type="PANTHER" id="PTHR33406:SF6">
    <property type="entry name" value="MEMBRANE PROTEIN YDGH-RELATED"/>
    <property type="match status" value="1"/>
</dbReference>
<comment type="subcellular location">
    <subcellularLocation>
        <location evidence="1">Cell membrane</location>
        <topology evidence="1">Multi-pass membrane protein</topology>
    </subcellularLocation>
</comment>
<reference evidence="9 10" key="1">
    <citation type="submission" date="2019-05" db="EMBL/GenBank/DDBJ databases">
        <title>We sequenced the genome of Paenibacillus hemerocallicola KCTC 33185 for further insight into its adaptation and study the phylogeny of Paenibacillus.</title>
        <authorList>
            <person name="Narsing Rao M.P."/>
        </authorList>
    </citation>
    <scope>NUCLEOTIDE SEQUENCE [LARGE SCALE GENOMIC DNA]</scope>
    <source>
        <strain evidence="9 10">KCTC 33185</strain>
    </source>
</reference>
<feature type="transmembrane region" description="Helical" evidence="7">
    <location>
        <begin position="254"/>
        <end position="274"/>
    </location>
</feature>
<dbReference type="Proteomes" id="UP000307943">
    <property type="component" value="Unassembled WGS sequence"/>
</dbReference>
<dbReference type="InterPro" id="IPR050545">
    <property type="entry name" value="Mycobact_MmpL"/>
</dbReference>
<feature type="transmembrane region" description="Helical" evidence="7">
    <location>
        <begin position="690"/>
        <end position="709"/>
    </location>
</feature>
<sequence length="739" mass="78964">MLEKYGRSVTGPRGKWVTLVLWIVITGALSALLPSVNSQENNNAANLPESFPSVQAEEVAKREFPNAEGIPALIVWHREGGLTDDDLKIVQNMAQTFTAKPLPEQAALPPYHQMPLPALKSQLSGNKQTLVTPIVFSKEAESDVLKRGFASIQEQAAGQAGYDPFAETISSQKLIARVSGPAGISVDATALFKNADVSLLIATVLIVLVLLLAIYRSPILALIPLIAVGFAYGVTGPILGFMAKEGWIEVDSQAISIMTVLLFGAGTDYCLFLIARFRQMLTVETNKWAALKQAISGSSGAIAMSGFTVVLSLAALLLADYGAVKRFAVPFSFAILIMAIASLTLVPALLAILGRGSFYPFVPRTPDMIRERAEKKGRPAPQPHSRKTIGARFADLVVRKPWTVIIVTVILLGGAASFAPSVKYTYDLLSSFPKDMPSREGFDLIGEAFSPGSLAPVQVIADTEAKSVDLQAALQKLPFVDEVSAPQKGKANPDIVSVDVQLNVNPYDNEAMGHIPELRTATEAVLKVAGVSGVEERVWIGGQTAAQYDTKRAGDRDELVIIPVVIGLIALLLLAYLRSVVAMLYLIATVVLSYGSALGLGWIILHYFMGADAVAGAIPLYAFVFLVALGEDYNIFMISSIWKKRKDMPLKEAIRQGVSETGGVITSAGLILAGTFAVLATLPIQVLLQFGIITAIGVLLDTFIVRPFLVPALTTVLGRAAFWPGAGSANAGRVERETA</sequence>
<proteinExistence type="inferred from homology"/>
<dbReference type="OrthoDB" id="2365435at2"/>
<evidence type="ECO:0000256" key="1">
    <source>
        <dbReference type="ARBA" id="ARBA00004651"/>
    </source>
</evidence>
<keyword evidence="4 7" id="KW-0812">Transmembrane</keyword>
<dbReference type="Gene3D" id="1.20.1640.10">
    <property type="entry name" value="Multidrug efflux transporter AcrB transmembrane domain"/>
    <property type="match status" value="2"/>
</dbReference>
<feature type="transmembrane region" description="Helical" evidence="7">
    <location>
        <begin position="584"/>
        <end position="608"/>
    </location>
</feature>
<dbReference type="GO" id="GO:0005886">
    <property type="term" value="C:plasma membrane"/>
    <property type="evidence" value="ECO:0007669"/>
    <property type="project" value="UniProtKB-SubCell"/>
</dbReference>
<feature type="domain" description="SSD" evidence="8">
    <location>
        <begin position="257"/>
        <end position="352"/>
    </location>
</feature>
<evidence type="ECO:0000256" key="6">
    <source>
        <dbReference type="ARBA" id="ARBA00023136"/>
    </source>
</evidence>